<dbReference type="Gramene" id="CDP01163">
    <property type="protein sequence ID" value="CDP01163"/>
    <property type="gene ID" value="GSCOC_T00034698001"/>
</dbReference>
<dbReference type="AlphaFoldDB" id="A0A068U0N1"/>
<dbReference type="EMBL" id="HG739090">
    <property type="protein sequence ID" value="CDP01163.1"/>
    <property type="molecule type" value="Genomic_DNA"/>
</dbReference>
<protein>
    <submittedName>
        <fullName evidence="1">Uncharacterized protein</fullName>
    </submittedName>
</protein>
<evidence type="ECO:0000313" key="2">
    <source>
        <dbReference type="Proteomes" id="UP000295252"/>
    </source>
</evidence>
<gene>
    <name evidence="1" type="ORF">GSCOC_T00034698001</name>
</gene>
<accession>A0A068U0N1</accession>
<evidence type="ECO:0000313" key="1">
    <source>
        <dbReference type="EMBL" id="CDP01163.1"/>
    </source>
</evidence>
<sequence>MRSLEMRVSIVSKLDADSKQQQTTRFDCRANPPNSPTFLTNSCLVLHFKNKTYALFGYFIFSNK</sequence>
<proteinExistence type="predicted"/>
<dbReference type="InParanoid" id="A0A068U0N1"/>
<name>A0A068U0N1_COFCA</name>
<reference evidence="2" key="1">
    <citation type="journal article" date="2014" name="Science">
        <title>The coffee genome provides insight into the convergent evolution of caffeine biosynthesis.</title>
        <authorList>
            <person name="Denoeud F."/>
            <person name="Carretero-Paulet L."/>
            <person name="Dereeper A."/>
            <person name="Droc G."/>
            <person name="Guyot R."/>
            <person name="Pietrella M."/>
            <person name="Zheng C."/>
            <person name="Alberti A."/>
            <person name="Anthony F."/>
            <person name="Aprea G."/>
            <person name="Aury J.M."/>
            <person name="Bento P."/>
            <person name="Bernard M."/>
            <person name="Bocs S."/>
            <person name="Campa C."/>
            <person name="Cenci A."/>
            <person name="Combes M.C."/>
            <person name="Crouzillat D."/>
            <person name="Da Silva C."/>
            <person name="Daddiego L."/>
            <person name="De Bellis F."/>
            <person name="Dussert S."/>
            <person name="Garsmeur O."/>
            <person name="Gayraud T."/>
            <person name="Guignon V."/>
            <person name="Jahn K."/>
            <person name="Jamilloux V."/>
            <person name="Joet T."/>
            <person name="Labadie K."/>
            <person name="Lan T."/>
            <person name="Leclercq J."/>
            <person name="Lepelley M."/>
            <person name="Leroy T."/>
            <person name="Li L.T."/>
            <person name="Librado P."/>
            <person name="Lopez L."/>
            <person name="Munoz A."/>
            <person name="Noel B."/>
            <person name="Pallavicini A."/>
            <person name="Perrotta G."/>
            <person name="Poncet V."/>
            <person name="Pot D."/>
            <person name="Priyono X."/>
            <person name="Rigoreau M."/>
            <person name="Rouard M."/>
            <person name="Rozas J."/>
            <person name="Tranchant-Dubreuil C."/>
            <person name="VanBuren R."/>
            <person name="Zhang Q."/>
            <person name="Andrade A.C."/>
            <person name="Argout X."/>
            <person name="Bertrand B."/>
            <person name="de Kochko A."/>
            <person name="Graziosi G."/>
            <person name="Henry R.J."/>
            <person name="Jayarama X."/>
            <person name="Ming R."/>
            <person name="Nagai C."/>
            <person name="Rounsley S."/>
            <person name="Sankoff D."/>
            <person name="Giuliano G."/>
            <person name="Albert V.A."/>
            <person name="Wincker P."/>
            <person name="Lashermes P."/>
        </authorList>
    </citation>
    <scope>NUCLEOTIDE SEQUENCE [LARGE SCALE GENOMIC DNA]</scope>
    <source>
        <strain evidence="2">cv. DH200-94</strain>
    </source>
</reference>
<keyword evidence="2" id="KW-1185">Reference proteome</keyword>
<dbReference type="Proteomes" id="UP000295252">
    <property type="component" value="Chromosome II"/>
</dbReference>
<organism evidence="1 2">
    <name type="scientific">Coffea canephora</name>
    <name type="common">Robusta coffee</name>
    <dbReference type="NCBI Taxonomy" id="49390"/>
    <lineage>
        <taxon>Eukaryota</taxon>
        <taxon>Viridiplantae</taxon>
        <taxon>Streptophyta</taxon>
        <taxon>Embryophyta</taxon>
        <taxon>Tracheophyta</taxon>
        <taxon>Spermatophyta</taxon>
        <taxon>Magnoliopsida</taxon>
        <taxon>eudicotyledons</taxon>
        <taxon>Gunneridae</taxon>
        <taxon>Pentapetalae</taxon>
        <taxon>asterids</taxon>
        <taxon>lamiids</taxon>
        <taxon>Gentianales</taxon>
        <taxon>Rubiaceae</taxon>
        <taxon>Ixoroideae</taxon>
        <taxon>Gardenieae complex</taxon>
        <taxon>Bertiereae - Coffeeae clade</taxon>
        <taxon>Coffeeae</taxon>
        <taxon>Coffea</taxon>
    </lineage>
</organism>